<feature type="transmembrane region" description="Helical" evidence="1">
    <location>
        <begin position="239"/>
        <end position="272"/>
    </location>
</feature>
<comment type="caution">
    <text evidence="2">The sequence shown here is derived from an EMBL/GenBank/DDBJ whole genome shotgun (WGS) entry which is preliminary data.</text>
</comment>
<gene>
    <name evidence="2" type="ORF">AEth_01295</name>
</gene>
<evidence type="ECO:0008006" key="4">
    <source>
        <dbReference type="Google" id="ProtNLM"/>
    </source>
</evidence>
<protein>
    <recommendedName>
        <fullName evidence="4">Glycerophosphoryl diester phosphodiesterase membrane domain-containing protein</fullName>
    </recommendedName>
</protein>
<organism evidence="2 3">
    <name type="scientific">Candidatus Argoarchaeum ethanivorans</name>
    <dbReference type="NCBI Taxonomy" id="2608793"/>
    <lineage>
        <taxon>Archaea</taxon>
        <taxon>Methanobacteriati</taxon>
        <taxon>Methanobacteriota</taxon>
        <taxon>Stenosarchaea group</taxon>
        <taxon>Methanomicrobia</taxon>
        <taxon>Methanosarcinales</taxon>
        <taxon>Methanosarcinales incertae sedis</taxon>
        <taxon>GOM Arc I cluster</taxon>
        <taxon>Candidatus Argoarchaeum</taxon>
    </lineage>
</organism>
<evidence type="ECO:0000313" key="3">
    <source>
        <dbReference type="Proteomes" id="UP000291831"/>
    </source>
</evidence>
<dbReference type="AlphaFoldDB" id="A0A8B3S0Y2"/>
<feature type="transmembrane region" description="Helical" evidence="1">
    <location>
        <begin position="79"/>
        <end position="101"/>
    </location>
</feature>
<name>A0A8B3S0Y2_9EURY</name>
<dbReference type="EMBL" id="RPGO01000029">
    <property type="protein sequence ID" value="RZB29327.1"/>
    <property type="molecule type" value="Genomic_DNA"/>
</dbReference>
<accession>A0A8B3S0Y2</accession>
<sequence length="335" mass="37356">MFIRRKSLTSPVPISTGYSDFQNTNNNPEGGTDALQFIAEWEGWGLNIKNKNKCIMPEISYEKIVIEALKKDAFSRRSLPMIGTIILAAIFIFTLLADFIFKLPSNLVPFAIWGFLFFLLKIFLVLLIFWIITLFFGGIVIKQTGEDAKGEQICLKEGFSFVKNKMLSLICAGILIAFIPSVIDLGVSNIPYVGGLLSFIVSIIIALLVFVTYPCIVLGERGAIDAISASIHHFIENKLQIFIIWLLRSVIGLVITFIFAIPFIIVFILFIFPMLPLQGFPSYFPSMMSVIVITSITIVILAIGLSIALVFSYGVTARYYITTIGRTDEDDNEGM</sequence>
<keyword evidence="1" id="KW-1133">Transmembrane helix</keyword>
<feature type="transmembrane region" description="Helical" evidence="1">
    <location>
        <begin position="195"/>
        <end position="218"/>
    </location>
</feature>
<keyword evidence="1" id="KW-0472">Membrane</keyword>
<feature type="transmembrane region" description="Helical" evidence="1">
    <location>
        <begin position="113"/>
        <end position="141"/>
    </location>
</feature>
<evidence type="ECO:0000313" key="2">
    <source>
        <dbReference type="EMBL" id="RZB29327.1"/>
    </source>
</evidence>
<proteinExistence type="predicted"/>
<evidence type="ECO:0000256" key="1">
    <source>
        <dbReference type="SAM" id="Phobius"/>
    </source>
</evidence>
<keyword evidence="1" id="KW-0812">Transmembrane</keyword>
<feature type="transmembrane region" description="Helical" evidence="1">
    <location>
        <begin position="284"/>
        <end position="311"/>
    </location>
</feature>
<reference evidence="3" key="1">
    <citation type="submission" date="2019-01" db="EMBL/GenBank/DDBJ databases">
        <title>Anaerobic oxidation of ethane by archaea from a marine hydrocarbon seep.</title>
        <authorList>
            <person name="Musat F."/>
        </authorList>
    </citation>
    <scope>NUCLEOTIDE SEQUENCE [LARGE SCALE GENOMIC DNA]</scope>
</reference>
<dbReference type="Proteomes" id="UP000291831">
    <property type="component" value="Unassembled WGS sequence"/>
</dbReference>
<feature type="transmembrane region" description="Helical" evidence="1">
    <location>
        <begin position="166"/>
        <end position="183"/>
    </location>
</feature>